<dbReference type="AlphaFoldDB" id="A0AAV2VWX9"/>
<dbReference type="InterPro" id="IPR050707">
    <property type="entry name" value="HTH_MetabolicPath_Reg"/>
</dbReference>
<evidence type="ECO:0000313" key="6">
    <source>
        <dbReference type="EMBL" id="CCO49231.1"/>
    </source>
</evidence>
<dbReference type="PANTHER" id="PTHR30136">
    <property type="entry name" value="HELIX-TURN-HELIX TRANSCRIPTIONAL REGULATOR, ICLR FAMILY"/>
    <property type="match status" value="1"/>
</dbReference>
<evidence type="ECO:0000256" key="2">
    <source>
        <dbReference type="ARBA" id="ARBA00023125"/>
    </source>
</evidence>
<dbReference type="Gene3D" id="3.30.450.40">
    <property type="match status" value="1"/>
</dbReference>
<dbReference type="Pfam" id="PF09339">
    <property type="entry name" value="HTH_IclR"/>
    <property type="match status" value="1"/>
</dbReference>
<dbReference type="GO" id="GO:0045892">
    <property type="term" value="P:negative regulation of DNA-templated transcription"/>
    <property type="evidence" value="ECO:0007669"/>
    <property type="project" value="TreeGrafter"/>
</dbReference>
<evidence type="ECO:0000259" key="4">
    <source>
        <dbReference type="PROSITE" id="PS51077"/>
    </source>
</evidence>
<dbReference type="InterPro" id="IPR014757">
    <property type="entry name" value="Tscrpt_reg_IclR_C"/>
</dbReference>
<evidence type="ECO:0000313" key="7">
    <source>
        <dbReference type="Proteomes" id="UP000018211"/>
    </source>
</evidence>
<accession>A0AAV2VWX9</accession>
<dbReference type="RefSeq" id="WP_022613426.1">
    <property type="nucleotide sequence ID" value="NZ_LK391965.1"/>
</dbReference>
<feature type="domain" description="HTH iclR-type" evidence="4">
    <location>
        <begin position="10"/>
        <end position="72"/>
    </location>
</feature>
<evidence type="ECO:0000259" key="5">
    <source>
        <dbReference type="PROSITE" id="PS51078"/>
    </source>
</evidence>
<dbReference type="EMBL" id="CAOF01000176">
    <property type="protein sequence ID" value="CCO49231.1"/>
    <property type="molecule type" value="Genomic_DNA"/>
</dbReference>
<dbReference type="InterPro" id="IPR036390">
    <property type="entry name" value="WH_DNA-bd_sf"/>
</dbReference>
<dbReference type="PROSITE" id="PS51078">
    <property type="entry name" value="ICLR_ED"/>
    <property type="match status" value="1"/>
</dbReference>
<keyword evidence="2" id="KW-0238">DNA-binding</keyword>
<dbReference type="Pfam" id="PF01614">
    <property type="entry name" value="IclR_C"/>
    <property type="match status" value="1"/>
</dbReference>
<gene>
    <name evidence="6" type="ORF">VIBNISOn1_800012</name>
</gene>
<organism evidence="6 7">
    <name type="scientific">Vibrio nigripulchritudo SOn1</name>
    <dbReference type="NCBI Taxonomy" id="1238450"/>
    <lineage>
        <taxon>Bacteria</taxon>
        <taxon>Pseudomonadati</taxon>
        <taxon>Pseudomonadota</taxon>
        <taxon>Gammaproteobacteria</taxon>
        <taxon>Vibrionales</taxon>
        <taxon>Vibrionaceae</taxon>
        <taxon>Vibrio</taxon>
    </lineage>
</organism>
<dbReference type="PANTHER" id="PTHR30136:SF7">
    <property type="entry name" value="HTH-TYPE TRANSCRIPTIONAL REGULATOR KDGR-RELATED"/>
    <property type="match status" value="1"/>
</dbReference>
<dbReference type="Gene3D" id="1.10.10.10">
    <property type="entry name" value="Winged helix-like DNA-binding domain superfamily/Winged helix DNA-binding domain"/>
    <property type="match status" value="1"/>
</dbReference>
<dbReference type="SUPFAM" id="SSF46785">
    <property type="entry name" value="Winged helix' DNA-binding domain"/>
    <property type="match status" value="1"/>
</dbReference>
<dbReference type="InterPro" id="IPR036388">
    <property type="entry name" value="WH-like_DNA-bd_sf"/>
</dbReference>
<reference evidence="6 7" key="1">
    <citation type="journal article" date="2013" name="ISME J.">
        <title>Comparative genomics of pathogenic lineages of Vibrio nigripulchritudo identifies virulence-associated traits.</title>
        <authorList>
            <person name="Goudenege D."/>
            <person name="Labreuche Y."/>
            <person name="Krin E."/>
            <person name="Ansquer D."/>
            <person name="Mangenot S."/>
            <person name="Calteau A."/>
            <person name="Medigue C."/>
            <person name="Mazel D."/>
            <person name="Polz M.F."/>
            <person name="Le Roux F."/>
        </authorList>
    </citation>
    <scope>NUCLEOTIDE SEQUENCE [LARGE SCALE GENOMIC DNA]</scope>
    <source>
        <strain evidence="6 7">SOn1</strain>
    </source>
</reference>
<dbReference type="PROSITE" id="PS51077">
    <property type="entry name" value="HTH_ICLR"/>
    <property type="match status" value="1"/>
</dbReference>
<evidence type="ECO:0000256" key="1">
    <source>
        <dbReference type="ARBA" id="ARBA00023015"/>
    </source>
</evidence>
<proteinExistence type="predicted"/>
<dbReference type="InterPro" id="IPR005471">
    <property type="entry name" value="Tscrpt_reg_IclR_N"/>
</dbReference>
<protein>
    <submittedName>
        <fullName evidence="6">IclR family transcriptional regulator</fullName>
    </submittedName>
</protein>
<dbReference type="SMART" id="SM00346">
    <property type="entry name" value="HTH_ICLR"/>
    <property type="match status" value="1"/>
</dbReference>
<dbReference type="GO" id="GO:0003700">
    <property type="term" value="F:DNA-binding transcription factor activity"/>
    <property type="evidence" value="ECO:0007669"/>
    <property type="project" value="TreeGrafter"/>
</dbReference>
<dbReference type="Proteomes" id="UP000018211">
    <property type="component" value="Unassembled WGS sequence"/>
</dbReference>
<dbReference type="InterPro" id="IPR011991">
    <property type="entry name" value="ArsR-like_HTH"/>
</dbReference>
<dbReference type="SUPFAM" id="SSF55781">
    <property type="entry name" value="GAF domain-like"/>
    <property type="match status" value="1"/>
</dbReference>
<keyword evidence="1" id="KW-0805">Transcription regulation</keyword>
<name>A0AAV2VWX9_9VIBR</name>
<sequence length="253" mass="28083">MANSESKYSVPAVDKALSVLELLSESPDGATQTEIARMLGRSITSLYRVIQVLEEKGYIYSTGPKSTYHLSLKMFEVANRHYPVQTLVEAAHVEIKSVCKATLQSCHIALLNGEEIIIIHQQDPPLGTHYSVATGSRYPALETSSGAVMIAYSDQEVQQTFYDSLPSDKERKALKERLDNIIQLGHERMESQVVAGILNLSVPLFDYRNRVVGVATLPFLSQKYAQETSPEEALEMLKNACETISCNLGYQHS</sequence>
<evidence type="ECO:0000256" key="3">
    <source>
        <dbReference type="ARBA" id="ARBA00023163"/>
    </source>
</evidence>
<feature type="domain" description="IclR-ED" evidence="5">
    <location>
        <begin position="73"/>
        <end position="250"/>
    </location>
</feature>
<dbReference type="GO" id="GO:0003677">
    <property type="term" value="F:DNA binding"/>
    <property type="evidence" value="ECO:0007669"/>
    <property type="project" value="UniProtKB-KW"/>
</dbReference>
<dbReference type="InterPro" id="IPR029016">
    <property type="entry name" value="GAF-like_dom_sf"/>
</dbReference>
<keyword evidence="3" id="KW-0804">Transcription</keyword>
<comment type="caution">
    <text evidence="6">The sequence shown here is derived from an EMBL/GenBank/DDBJ whole genome shotgun (WGS) entry which is preliminary data.</text>
</comment>
<dbReference type="CDD" id="cd00090">
    <property type="entry name" value="HTH_ARSR"/>
    <property type="match status" value="1"/>
</dbReference>